<evidence type="ECO:0000256" key="5">
    <source>
        <dbReference type="ARBA" id="ARBA00022984"/>
    </source>
</evidence>
<evidence type="ECO:0000256" key="8">
    <source>
        <dbReference type="ARBA" id="ARBA00060041"/>
    </source>
</evidence>
<comment type="function">
    <text evidence="8">Involved in peptidoglycan biosynthesis. Transports lipid-linked peptidoglycan precursors from the inner to the outer leaflet of the cytoplasmic membrane.</text>
</comment>
<evidence type="ECO:0000256" key="9">
    <source>
        <dbReference type="ARBA" id="ARBA00061532"/>
    </source>
</evidence>
<feature type="transmembrane region" description="Helical" evidence="10">
    <location>
        <begin position="242"/>
        <end position="264"/>
    </location>
</feature>
<evidence type="ECO:0000256" key="4">
    <source>
        <dbReference type="ARBA" id="ARBA00022960"/>
    </source>
</evidence>
<dbReference type="GO" id="GO:0009252">
    <property type="term" value="P:peptidoglycan biosynthetic process"/>
    <property type="evidence" value="ECO:0007669"/>
    <property type="project" value="UniProtKB-KW"/>
</dbReference>
<dbReference type="RefSeq" id="WP_089073268.1">
    <property type="nucleotide sequence ID" value="NZ_CP022355.1"/>
</dbReference>
<feature type="transmembrane region" description="Helical" evidence="10">
    <location>
        <begin position="417"/>
        <end position="436"/>
    </location>
</feature>
<feature type="transmembrane region" description="Helical" evidence="10">
    <location>
        <begin position="140"/>
        <end position="164"/>
    </location>
</feature>
<evidence type="ECO:0000256" key="10">
    <source>
        <dbReference type="SAM" id="Phobius"/>
    </source>
</evidence>
<dbReference type="Pfam" id="PF03023">
    <property type="entry name" value="MurJ"/>
    <property type="match status" value="1"/>
</dbReference>
<evidence type="ECO:0000256" key="2">
    <source>
        <dbReference type="ARBA" id="ARBA00022475"/>
    </source>
</evidence>
<dbReference type="AlphaFoldDB" id="A0A220VDI8"/>
<dbReference type="InterPro" id="IPR051050">
    <property type="entry name" value="Lipid_II_flippase_MurJ/MviN"/>
</dbReference>
<feature type="transmembrane region" description="Helical" evidence="10">
    <location>
        <begin position="363"/>
        <end position="387"/>
    </location>
</feature>
<dbReference type="PANTHER" id="PTHR47019">
    <property type="entry name" value="LIPID II FLIPPASE MURJ"/>
    <property type="match status" value="1"/>
</dbReference>
<dbReference type="PANTHER" id="PTHR47019:SF1">
    <property type="entry name" value="LIPID II FLIPPASE MURJ"/>
    <property type="match status" value="1"/>
</dbReference>
<keyword evidence="7 10" id="KW-0472">Membrane</keyword>
<evidence type="ECO:0000256" key="1">
    <source>
        <dbReference type="ARBA" id="ARBA00004651"/>
    </source>
</evidence>
<organism evidence="11 12">
    <name type="scientific">Paraphotobacterium marinum</name>
    <dbReference type="NCBI Taxonomy" id="1755811"/>
    <lineage>
        <taxon>Bacteria</taxon>
        <taxon>Pseudomonadati</taxon>
        <taxon>Pseudomonadota</taxon>
        <taxon>Gammaproteobacteria</taxon>
        <taxon>Vibrionales</taxon>
        <taxon>Vibrionaceae</taxon>
        <taxon>Paraphotobacterium</taxon>
    </lineage>
</organism>
<protein>
    <submittedName>
        <fullName evidence="11">Murein biosynthesis integral membrane protein MurJ</fullName>
    </submittedName>
</protein>
<keyword evidence="3 10" id="KW-0812">Transmembrane</keyword>
<comment type="subcellular location">
    <subcellularLocation>
        <location evidence="1">Cell membrane</location>
        <topology evidence="1">Multi-pass membrane protein</topology>
    </subcellularLocation>
</comment>
<keyword evidence="5" id="KW-0573">Peptidoglycan synthesis</keyword>
<dbReference type="KEGG" id="pmai:CF386_04730"/>
<dbReference type="GO" id="GO:0034204">
    <property type="term" value="P:lipid translocation"/>
    <property type="evidence" value="ECO:0007669"/>
    <property type="project" value="TreeGrafter"/>
</dbReference>
<feature type="transmembrane region" description="Helical" evidence="10">
    <location>
        <begin position="87"/>
        <end position="120"/>
    </location>
</feature>
<dbReference type="EMBL" id="CP022355">
    <property type="protein sequence ID" value="ASK78360.1"/>
    <property type="molecule type" value="Genomic_DNA"/>
</dbReference>
<keyword evidence="4" id="KW-0133">Cell shape</keyword>
<evidence type="ECO:0000256" key="7">
    <source>
        <dbReference type="ARBA" id="ARBA00023136"/>
    </source>
</evidence>
<dbReference type="Proteomes" id="UP000242175">
    <property type="component" value="Chromosome large"/>
</dbReference>
<feature type="transmembrane region" description="Helical" evidence="10">
    <location>
        <begin position="171"/>
        <end position="191"/>
    </location>
</feature>
<dbReference type="GO" id="GO:0015648">
    <property type="term" value="F:lipid-linked peptidoglycan transporter activity"/>
    <property type="evidence" value="ECO:0007669"/>
    <property type="project" value="TreeGrafter"/>
</dbReference>
<keyword evidence="6 10" id="KW-1133">Transmembrane helix</keyword>
<dbReference type="GO" id="GO:0005886">
    <property type="term" value="C:plasma membrane"/>
    <property type="evidence" value="ECO:0007669"/>
    <property type="project" value="UniProtKB-SubCell"/>
</dbReference>
<evidence type="ECO:0000256" key="6">
    <source>
        <dbReference type="ARBA" id="ARBA00022989"/>
    </source>
</evidence>
<dbReference type="PRINTS" id="PR01806">
    <property type="entry name" value="VIRFACTRMVIN"/>
</dbReference>
<name>A0A220VDI8_9GAMM</name>
<evidence type="ECO:0000313" key="12">
    <source>
        <dbReference type="Proteomes" id="UP000242175"/>
    </source>
</evidence>
<dbReference type="InterPro" id="IPR004268">
    <property type="entry name" value="MurJ"/>
</dbReference>
<gene>
    <name evidence="11" type="primary">mviN</name>
    <name evidence="11" type="ORF">CF386_04730</name>
</gene>
<proteinExistence type="inferred from homology"/>
<feature type="transmembrane region" description="Helical" evidence="10">
    <location>
        <begin position="323"/>
        <end position="348"/>
    </location>
</feature>
<feature type="transmembrane region" description="Helical" evidence="10">
    <location>
        <begin position="197"/>
        <end position="221"/>
    </location>
</feature>
<accession>A0A220VDI8</accession>
<keyword evidence="12" id="KW-1185">Reference proteome</keyword>
<sequence length="455" mass="51774">MQLNLFKTSLWLMIVTISSKVLGLFRDVFVARALGSGYQADACILALNIPLILRRLFTDGVFNQAVVPILNHNSSNFNKDFESNVSLLIGTFGLFFLIASTLFILLSNIFVIFMGIGWFKEYLNDPYSTGGLSYVLASHLIKYTLPYLFFISLAGLSCSILNFLGKYYFPAILPMILNIVILLFLYNYSYLGIEKELAVVIGVFFGGLCQFFMSIVYLYKLNLLKYLKIDFKHPLFRKTCKNLYYASLSNSVIIINVLISTIILSFLKTGSISWFYYSQRLIDFPQSFIGMAFSLLFVPIFSKKFSALELKDFNKLILQSFKVIQIFGIPAIIGLVYLAKPIIILLFYSNEFNKVDVDNTVNATYVLLASLIFILFCKNLMIIFAAINKIKSTIKIGYLTIFMNIILSLSFSSFFGFLGVCFGLALSSLIQFSLLFNKLKRLKKSMLILNFIYFL</sequence>
<keyword evidence="2" id="KW-1003">Cell membrane</keyword>
<dbReference type="NCBIfam" id="TIGR01695">
    <property type="entry name" value="murJ_mviN"/>
    <property type="match status" value="1"/>
</dbReference>
<feature type="transmembrane region" description="Helical" evidence="10">
    <location>
        <begin position="394"/>
        <end position="411"/>
    </location>
</feature>
<evidence type="ECO:0000313" key="11">
    <source>
        <dbReference type="EMBL" id="ASK78360.1"/>
    </source>
</evidence>
<dbReference type="OrthoDB" id="9816572at2"/>
<reference evidence="11 12" key="1">
    <citation type="journal article" date="2016" name="Int. J. Syst. Evol. Microbiol.">
        <title>Paraphotobacterium marinum gen. nov., sp. nov., a member of the family Vibrionaceae, isolated from surface seawater.</title>
        <authorList>
            <person name="Huang Z."/>
            <person name="Dong C."/>
            <person name="Shao Z."/>
        </authorList>
    </citation>
    <scope>NUCLEOTIDE SEQUENCE [LARGE SCALE GENOMIC DNA]</scope>
    <source>
        <strain evidence="11 12">NSCS20N07D</strain>
    </source>
</reference>
<feature type="transmembrane region" description="Helical" evidence="10">
    <location>
        <begin position="284"/>
        <end position="302"/>
    </location>
</feature>
<dbReference type="GO" id="GO:0008360">
    <property type="term" value="P:regulation of cell shape"/>
    <property type="evidence" value="ECO:0007669"/>
    <property type="project" value="UniProtKB-KW"/>
</dbReference>
<evidence type="ECO:0000256" key="3">
    <source>
        <dbReference type="ARBA" id="ARBA00022692"/>
    </source>
</evidence>
<comment type="similarity">
    <text evidence="9">Belongs to the MurJ/MviN family.</text>
</comment>